<accession>A0ABQ2SBD1</accession>
<comment type="caution">
    <text evidence="1">The sequence shown here is derived from an EMBL/GenBank/DDBJ whole genome shotgun (WGS) entry which is preliminary data.</text>
</comment>
<sequence>MGAQDAYLFGIRSGVAVLGLGSRGGRGRGFAVAGHDYLRASMHWGQPQNAVQVCSGTGVK</sequence>
<keyword evidence="2" id="KW-1185">Reference proteome</keyword>
<dbReference type="Proteomes" id="UP000644548">
    <property type="component" value="Unassembled WGS sequence"/>
</dbReference>
<reference evidence="2" key="1">
    <citation type="journal article" date="2019" name="Int. J. Syst. Evol. Microbiol.">
        <title>The Global Catalogue of Microorganisms (GCM) 10K type strain sequencing project: providing services to taxonomists for standard genome sequencing and annotation.</title>
        <authorList>
            <consortium name="The Broad Institute Genomics Platform"/>
            <consortium name="The Broad Institute Genome Sequencing Center for Infectious Disease"/>
            <person name="Wu L."/>
            <person name="Ma J."/>
        </authorList>
    </citation>
    <scope>NUCLEOTIDE SEQUENCE [LARGE SCALE GENOMIC DNA]</scope>
    <source>
        <strain evidence="2">JCM 31405</strain>
    </source>
</reference>
<name>A0ABQ2SBD1_9DEIO</name>
<organism evidence="1 2">
    <name type="scientific">Deinococcus sedimenti</name>
    <dbReference type="NCBI Taxonomy" id="1867090"/>
    <lineage>
        <taxon>Bacteria</taxon>
        <taxon>Thermotogati</taxon>
        <taxon>Deinococcota</taxon>
        <taxon>Deinococci</taxon>
        <taxon>Deinococcales</taxon>
        <taxon>Deinococcaceae</taxon>
        <taxon>Deinococcus</taxon>
    </lineage>
</organism>
<protein>
    <submittedName>
        <fullName evidence="1">Uncharacterized protein</fullName>
    </submittedName>
</protein>
<dbReference type="EMBL" id="BMQN01000017">
    <property type="protein sequence ID" value="GGS06709.1"/>
    <property type="molecule type" value="Genomic_DNA"/>
</dbReference>
<gene>
    <name evidence="1" type="ORF">GCM10008960_36380</name>
</gene>
<evidence type="ECO:0000313" key="2">
    <source>
        <dbReference type="Proteomes" id="UP000644548"/>
    </source>
</evidence>
<proteinExistence type="predicted"/>
<evidence type="ECO:0000313" key="1">
    <source>
        <dbReference type="EMBL" id="GGS06709.1"/>
    </source>
</evidence>